<dbReference type="Pfam" id="PF03466">
    <property type="entry name" value="LysR_substrate"/>
    <property type="match status" value="1"/>
</dbReference>
<keyword evidence="2" id="KW-0805">Transcription regulation</keyword>
<evidence type="ECO:0000256" key="1">
    <source>
        <dbReference type="ARBA" id="ARBA00009437"/>
    </source>
</evidence>
<keyword evidence="9" id="KW-1185">Reference proteome</keyword>
<dbReference type="InterPro" id="IPR036390">
    <property type="entry name" value="WH_DNA-bd_sf"/>
</dbReference>
<dbReference type="InterPro" id="IPR005119">
    <property type="entry name" value="LysR_subst-bd"/>
</dbReference>
<proteinExistence type="inferred from homology"/>
<sequence>MNIRDLRYFTVLVDERSFTKAAARCGVSQPTLSTQIRKLEEKIGATLVERASQGIIITPVGQEILEYARSIIDKAEAIQNYADRAKDPHSGTFTLGMFPTLGPYLLPHIMHRIQKELPNITVRLVEEKSEILSEMLSRGELDGIVLGEEPHDERLIVKHLFDEEFVFASTADHPLANLDRPLTVEDLNGTELLLLTEGHCLRQQSLEICHTAQAKQVDFRASSFPALRYMVASGIGASLFPRFSVIPPIMNPETLKITEFAQPRPSRHIYFAMRASSPLITIGEDLQRIIMDVAPMAKKED</sequence>
<evidence type="ECO:0000256" key="5">
    <source>
        <dbReference type="ARBA" id="ARBA00023163"/>
    </source>
</evidence>
<name>C0VZJ2_9ACTO</name>
<dbReference type="GO" id="GO:0003700">
    <property type="term" value="F:DNA-binding transcription factor activity"/>
    <property type="evidence" value="ECO:0007669"/>
    <property type="project" value="InterPro"/>
</dbReference>
<feature type="domain" description="HTH lysR-type" evidence="7">
    <location>
        <begin position="1"/>
        <end position="58"/>
    </location>
</feature>
<dbReference type="Gene3D" id="3.40.190.10">
    <property type="entry name" value="Periplasmic binding protein-like II"/>
    <property type="match status" value="2"/>
</dbReference>
<dbReference type="PROSITE" id="PS50931">
    <property type="entry name" value="HTH_LYSR"/>
    <property type="match status" value="1"/>
</dbReference>
<reference evidence="8 9" key="1">
    <citation type="submission" date="2009-01" db="EMBL/GenBank/DDBJ databases">
        <authorList>
            <person name="Qin X."/>
            <person name="Bachman B."/>
            <person name="Battles P."/>
            <person name="Bell A."/>
            <person name="Bess C."/>
            <person name="Bickham C."/>
            <person name="Chaboub L."/>
            <person name="Chen D."/>
            <person name="Coyle M."/>
            <person name="Deiros D.R."/>
            <person name="Dinh H."/>
            <person name="Forbes L."/>
            <person name="Fowler G."/>
            <person name="Francisco L."/>
            <person name="Fu Q."/>
            <person name="Gubbala S."/>
            <person name="Hale W."/>
            <person name="Han Y."/>
            <person name="Hemphill L."/>
            <person name="Highlander S.K."/>
            <person name="Hirani K."/>
            <person name="Hogues M."/>
            <person name="Jackson L."/>
            <person name="Jakkamsetti A."/>
            <person name="Javaid M."/>
            <person name="Jiang H."/>
            <person name="Korchina V."/>
            <person name="Kovar C."/>
            <person name="Lara F."/>
            <person name="Lee S."/>
            <person name="Mata R."/>
            <person name="Mathew T."/>
            <person name="Moen C."/>
            <person name="Morales K."/>
            <person name="Munidasa M."/>
            <person name="Nazareth L."/>
            <person name="Ngo R."/>
            <person name="Nguyen L."/>
            <person name="Okwuonu G."/>
            <person name="Ongeri F."/>
            <person name="Patil S."/>
            <person name="Petrosino J."/>
            <person name="Pham C."/>
            <person name="Pham P."/>
            <person name="Pu L.-L."/>
            <person name="Puazo M."/>
            <person name="Raj R."/>
            <person name="Reid J."/>
            <person name="Rouhana J."/>
            <person name="Saada N."/>
            <person name="Shang Y."/>
            <person name="Simmons D."/>
            <person name="Thornton R."/>
            <person name="Warren J."/>
            <person name="Weissenberger G."/>
            <person name="Zhang J."/>
            <person name="Zhang L."/>
            <person name="Zhou C."/>
            <person name="Zhu D."/>
            <person name="Muzny D."/>
            <person name="Worley K."/>
            <person name="Gibbs R."/>
        </authorList>
    </citation>
    <scope>NUCLEOTIDE SEQUENCE [LARGE SCALE GENOMIC DNA]</scope>
    <source>
        <strain evidence="8 9">DSM 15436</strain>
    </source>
</reference>
<evidence type="ECO:0000259" key="7">
    <source>
        <dbReference type="PROSITE" id="PS50931"/>
    </source>
</evidence>
<dbReference type="CDD" id="cd08411">
    <property type="entry name" value="PBP2_OxyR"/>
    <property type="match status" value="1"/>
</dbReference>
<gene>
    <name evidence="8" type="ORF">HMPREF0044_0582</name>
</gene>
<evidence type="ECO:0000256" key="4">
    <source>
        <dbReference type="ARBA" id="ARBA00023159"/>
    </source>
</evidence>
<evidence type="ECO:0000313" key="8">
    <source>
        <dbReference type="EMBL" id="EEH64111.1"/>
    </source>
</evidence>
<keyword evidence="4" id="KW-0010">Activator</keyword>
<keyword evidence="5" id="KW-0804">Transcription</keyword>
<accession>C0VZJ2</accession>
<dbReference type="HOGENOM" id="CLU_039613_6_4_11"/>
<dbReference type="FunFam" id="1.10.10.10:FF:000001">
    <property type="entry name" value="LysR family transcriptional regulator"/>
    <property type="match status" value="1"/>
</dbReference>
<dbReference type="AlphaFoldDB" id="C0VZJ2"/>
<dbReference type="OrthoDB" id="3181812at2"/>
<comment type="similarity">
    <text evidence="1">Belongs to the LysR transcriptional regulatory family.</text>
</comment>
<evidence type="ECO:0000256" key="6">
    <source>
        <dbReference type="ARBA" id="ARBA00040885"/>
    </source>
</evidence>
<dbReference type="SUPFAM" id="SSF46785">
    <property type="entry name" value="Winged helix' DNA-binding domain"/>
    <property type="match status" value="1"/>
</dbReference>
<evidence type="ECO:0000256" key="2">
    <source>
        <dbReference type="ARBA" id="ARBA00023015"/>
    </source>
</evidence>
<dbReference type="InterPro" id="IPR000847">
    <property type="entry name" value="LysR_HTH_N"/>
</dbReference>
<dbReference type="PANTHER" id="PTHR30346:SF26">
    <property type="entry name" value="HYDROGEN PEROXIDE-INDUCIBLE GENES ACTIVATOR"/>
    <property type="match status" value="1"/>
</dbReference>
<dbReference type="eggNOG" id="COG0583">
    <property type="taxonomic scope" value="Bacteria"/>
</dbReference>
<dbReference type="EMBL" id="ACFG01000029">
    <property type="protein sequence ID" value="EEH64111.1"/>
    <property type="molecule type" value="Genomic_DNA"/>
</dbReference>
<dbReference type="PANTHER" id="PTHR30346">
    <property type="entry name" value="TRANSCRIPTIONAL DUAL REGULATOR HCAR-RELATED"/>
    <property type="match status" value="1"/>
</dbReference>
<dbReference type="STRING" id="525245.HMPREF0044_0582"/>
<dbReference type="Proteomes" id="UP000010301">
    <property type="component" value="Unassembled WGS sequence"/>
</dbReference>
<comment type="caution">
    <text evidence="8">The sequence shown here is derived from an EMBL/GenBank/DDBJ whole genome shotgun (WGS) entry which is preliminary data.</text>
</comment>
<evidence type="ECO:0000313" key="9">
    <source>
        <dbReference type="Proteomes" id="UP000010301"/>
    </source>
</evidence>
<dbReference type="Gene3D" id="1.10.10.10">
    <property type="entry name" value="Winged helix-like DNA-binding domain superfamily/Winged helix DNA-binding domain"/>
    <property type="match status" value="1"/>
</dbReference>
<keyword evidence="3" id="KW-0238">DNA-binding</keyword>
<dbReference type="InterPro" id="IPR036388">
    <property type="entry name" value="WH-like_DNA-bd_sf"/>
</dbReference>
<dbReference type="PRINTS" id="PR00039">
    <property type="entry name" value="HTHLYSR"/>
</dbReference>
<dbReference type="SUPFAM" id="SSF53850">
    <property type="entry name" value="Periplasmic binding protein-like II"/>
    <property type="match status" value="1"/>
</dbReference>
<evidence type="ECO:0000256" key="3">
    <source>
        <dbReference type="ARBA" id="ARBA00023125"/>
    </source>
</evidence>
<dbReference type="RefSeq" id="WP_006546042.1">
    <property type="nucleotide sequence ID" value="NZ_DS999539.1"/>
</dbReference>
<dbReference type="GO" id="GO:0003677">
    <property type="term" value="F:DNA binding"/>
    <property type="evidence" value="ECO:0007669"/>
    <property type="project" value="UniProtKB-KW"/>
</dbReference>
<dbReference type="Pfam" id="PF00126">
    <property type="entry name" value="HTH_1"/>
    <property type="match status" value="1"/>
</dbReference>
<dbReference type="GO" id="GO:0032993">
    <property type="term" value="C:protein-DNA complex"/>
    <property type="evidence" value="ECO:0007669"/>
    <property type="project" value="TreeGrafter"/>
</dbReference>
<organism evidence="8 9">
    <name type="scientific">Gleimia coleocanis DSM 15436</name>
    <dbReference type="NCBI Taxonomy" id="525245"/>
    <lineage>
        <taxon>Bacteria</taxon>
        <taxon>Bacillati</taxon>
        <taxon>Actinomycetota</taxon>
        <taxon>Actinomycetes</taxon>
        <taxon>Actinomycetales</taxon>
        <taxon>Actinomycetaceae</taxon>
        <taxon>Gleimia</taxon>
    </lineage>
</organism>
<protein>
    <recommendedName>
        <fullName evidence="6">Probable hydrogen peroxide-inducible genes activator</fullName>
    </recommendedName>
</protein>